<evidence type="ECO:0000313" key="10">
    <source>
        <dbReference type="EMBL" id="MBE8721853.1"/>
    </source>
</evidence>
<dbReference type="Pfam" id="PF00728">
    <property type="entry name" value="Glyco_hydro_20"/>
    <property type="match status" value="1"/>
</dbReference>
<feature type="domain" description="Glycoside hydrolase family 20 catalytic" evidence="7">
    <location>
        <begin position="165"/>
        <end position="511"/>
    </location>
</feature>
<comment type="caution">
    <text evidence="10">The sequence shown here is derived from an EMBL/GenBank/DDBJ whole genome shotgun (WGS) entry which is preliminary data.</text>
</comment>
<evidence type="ECO:0000256" key="1">
    <source>
        <dbReference type="ARBA" id="ARBA00001231"/>
    </source>
</evidence>
<dbReference type="InterPro" id="IPR025705">
    <property type="entry name" value="Beta_hexosaminidase_sua/sub"/>
</dbReference>
<evidence type="ECO:0000259" key="8">
    <source>
        <dbReference type="Pfam" id="PF02838"/>
    </source>
</evidence>
<evidence type="ECO:0000313" key="11">
    <source>
        <dbReference type="Proteomes" id="UP000618319"/>
    </source>
</evidence>
<name>A0ABR9T954_9SPHI</name>
<keyword evidence="11" id="KW-1185">Reference proteome</keyword>
<dbReference type="Gene3D" id="3.30.379.10">
    <property type="entry name" value="Chitobiase/beta-hexosaminidase domain 2-like"/>
    <property type="match status" value="1"/>
</dbReference>
<dbReference type="PANTHER" id="PTHR22600">
    <property type="entry name" value="BETA-HEXOSAMINIDASE"/>
    <property type="match status" value="1"/>
</dbReference>
<dbReference type="Proteomes" id="UP000618319">
    <property type="component" value="Unassembled WGS sequence"/>
</dbReference>
<sequence>MRTYFFSILCLLFFSSKLTFAVSYIHIIPEPHHMERKAGTFKLQASTTLKYNNEEARDIIDVFQKEIAPVTGYALQIAKAVSSKVNNSVFFEISSESDQSKLGKEGYELRISSAGVHLKAHTAHGLFNGIQSIKQLFPKEIEAGALIQKNAWDLPCVDIVDYPRFGWRGLMMDVSRHFFSKDFVKGYLDQMAKYKLNVFHWHLTDDNGWRIEIKGYPKLTEVGAWRAERKGRWASLMPEENEAQTYGGYYTQEDIKEIVQYAQERYITILPEIDVPGHSLAMIVAYPWLSCSGEQFMINNGRGIGHEHNVLCVSNEAVYDLLDSVFTQVAALFPGEYIHVGADEVNYDYWNKHEGCQQLMKSLNISTGNQLQNYFQKRMEKIIQSKGKKMICWYGDYMEGMDPETAVYSWQGNGAGIKSSQEGRNVVMTPDWETYLDFYQGDPSSEPFSIIGGIVRLKHCYNFDIVPQGAKEEFILGGQGNLWAESIPNDRHLEYMTWPRALALSEVFWSPKSKHSWPDFLVKVENHLPRFAAAEVNYATSFKNAIITGVHDKTTDEWLVKLDSEYPDADIYYNFDGTIADKFSEKYDKNPLKVPKGASHIRVITYRNGQPLGREVNFPLTDLQNPLLR</sequence>
<feature type="domain" description="GH29D-like beta-sandwich" evidence="9">
    <location>
        <begin position="560"/>
        <end position="609"/>
    </location>
</feature>
<gene>
    <name evidence="10" type="ORF">C4F40_14085</name>
</gene>
<evidence type="ECO:0000259" key="9">
    <source>
        <dbReference type="Pfam" id="PF13290"/>
    </source>
</evidence>
<dbReference type="InterPro" id="IPR015883">
    <property type="entry name" value="Glyco_hydro_20_cat"/>
</dbReference>
<evidence type="ECO:0000259" key="7">
    <source>
        <dbReference type="Pfam" id="PF00728"/>
    </source>
</evidence>
<protein>
    <recommendedName>
        <fullName evidence="3">beta-N-acetylhexosaminidase</fullName>
        <ecNumber evidence="3">3.2.1.52</ecNumber>
    </recommendedName>
</protein>
<comment type="similarity">
    <text evidence="2">Belongs to the glycosyl hydrolase 20 family.</text>
</comment>
<evidence type="ECO:0000256" key="3">
    <source>
        <dbReference type="ARBA" id="ARBA00012663"/>
    </source>
</evidence>
<dbReference type="SUPFAM" id="SSF55545">
    <property type="entry name" value="beta-N-acetylhexosaminidase-like domain"/>
    <property type="match status" value="1"/>
</dbReference>
<evidence type="ECO:0000256" key="2">
    <source>
        <dbReference type="ARBA" id="ARBA00006285"/>
    </source>
</evidence>
<dbReference type="RefSeq" id="WP_196939780.1">
    <property type="nucleotide sequence ID" value="NZ_MU158690.1"/>
</dbReference>
<reference evidence="10 11" key="1">
    <citation type="submission" date="2018-02" db="EMBL/GenBank/DDBJ databases">
        <title>Sphingobacterium KA21.</title>
        <authorList>
            <person name="Vasarhelyi B.M."/>
            <person name="Deshmukh S."/>
            <person name="Balint B."/>
            <person name="Kukolya J."/>
        </authorList>
    </citation>
    <scope>NUCLEOTIDE SEQUENCE [LARGE SCALE GENOMIC DNA]</scope>
    <source>
        <strain evidence="10 11">Ka21</strain>
    </source>
</reference>
<feature type="signal peptide" evidence="6">
    <location>
        <begin position="1"/>
        <end position="21"/>
    </location>
</feature>
<dbReference type="InterPro" id="IPR059177">
    <property type="entry name" value="GH29D-like_dom"/>
</dbReference>
<dbReference type="InterPro" id="IPR029018">
    <property type="entry name" value="Hex-like_dom2"/>
</dbReference>
<proteinExistence type="inferred from homology"/>
<dbReference type="Gene3D" id="3.20.20.80">
    <property type="entry name" value="Glycosidases"/>
    <property type="match status" value="1"/>
</dbReference>
<evidence type="ECO:0000256" key="4">
    <source>
        <dbReference type="ARBA" id="ARBA00022801"/>
    </source>
</evidence>
<dbReference type="CDD" id="cd06563">
    <property type="entry name" value="GH20_chitobiase-like"/>
    <property type="match status" value="1"/>
</dbReference>
<comment type="catalytic activity">
    <reaction evidence="1">
        <text>Hydrolysis of terminal non-reducing N-acetyl-D-hexosamine residues in N-acetyl-beta-D-hexosaminides.</text>
        <dbReference type="EC" id="3.2.1.52"/>
    </reaction>
</comment>
<dbReference type="PANTHER" id="PTHR22600:SF57">
    <property type="entry name" value="BETA-N-ACETYLHEXOSAMINIDASE"/>
    <property type="match status" value="1"/>
</dbReference>
<dbReference type="PRINTS" id="PR00738">
    <property type="entry name" value="GLHYDRLASE20"/>
</dbReference>
<feature type="domain" description="Beta-hexosaminidase bacterial type N-terminal" evidence="8">
    <location>
        <begin position="25"/>
        <end position="162"/>
    </location>
</feature>
<organism evidence="10 11">
    <name type="scientific">Sphingobacterium pedocola</name>
    <dbReference type="NCBI Taxonomy" id="2082722"/>
    <lineage>
        <taxon>Bacteria</taxon>
        <taxon>Pseudomonadati</taxon>
        <taxon>Bacteroidota</taxon>
        <taxon>Sphingobacteriia</taxon>
        <taxon>Sphingobacteriales</taxon>
        <taxon>Sphingobacteriaceae</taxon>
        <taxon>Sphingobacterium</taxon>
    </lineage>
</organism>
<accession>A0ABR9T954</accession>
<dbReference type="InterPro" id="IPR015882">
    <property type="entry name" value="HEX_bac_N"/>
</dbReference>
<keyword evidence="4" id="KW-0378">Hydrolase</keyword>
<evidence type="ECO:0000256" key="6">
    <source>
        <dbReference type="SAM" id="SignalP"/>
    </source>
</evidence>
<feature type="chain" id="PRO_5047485509" description="beta-N-acetylhexosaminidase" evidence="6">
    <location>
        <begin position="22"/>
        <end position="629"/>
    </location>
</feature>
<dbReference type="Pfam" id="PF13290">
    <property type="entry name" value="CHB_HEX_C_1"/>
    <property type="match status" value="1"/>
</dbReference>
<dbReference type="EMBL" id="PSKQ01000021">
    <property type="protein sequence ID" value="MBE8721853.1"/>
    <property type="molecule type" value="Genomic_DNA"/>
</dbReference>
<keyword evidence="6" id="KW-0732">Signal</keyword>
<keyword evidence="5" id="KW-0326">Glycosidase</keyword>
<dbReference type="Pfam" id="PF02838">
    <property type="entry name" value="Glyco_hydro_20b"/>
    <property type="match status" value="1"/>
</dbReference>
<dbReference type="InterPro" id="IPR017853">
    <property type="entry name" value="GH"/>
</dbReference>
<dbReference type="EC" id="3.2.1.52" evidence="3"/>
<dbReference type="SUPFAM" id="SSF51445">
    <property type="entry name" value="(Trans)glycosidases"/>
    <property type="match status" value="1"/>
</dbReference>
<evidence type="ECO:0000256" key="5">
    <source>
        <dbReference type="ARBA" id="ARBA00023295"/>
    </source>
</evidence>